<dbReference type="EMBL" id="MT631185">
    <property type="protein sequence ID" value="QNO46335.1"/>
    <property type="molecule type" value="Genomic_DNA"/>
</dbReference>
<dbReference type="AlphaFoldDB" id="A0A7G9YEA1"/>
<accession>A0A7G9YEA1</accession>
<proteinExistence type="predicted"/>
<gene>
    <name evidence="1" type="ORF">PABHDKJJ_00039</name>
</gene>
<name>A0A7G9YEA1_9EURY</name>
<organism evidence="1">
    <name type="scientific">Candidatus Methanogaster sp. ANME-2c ERB4</name>
    <dbReference type="NCBI Taxonomy" id="2759911"/>
    <lineage>
        <taxon>Archaea</taxon>
        <taxon>Methanobacteriati</taxon>
        <taxon>Methanobacteriota</taxon>
        <taxon>Stenosarchaea group</taxon>
        <taxon>Methanomicrobia</taxon>
        <taxon>Methanosarcinales</taxon>
        <taxon>ANME-2 cluster</taxon>
        <taxon>Candidatus Methanogasteraceae</taxon>
        <taxon>Candidatus Methanogaster</taxon>
    </lineage>
</organism>
<reference evidence="1" key="1">
    <citation type="submission" date="2020-06" db="EMBL/GenBank/DDBJ databases">
        <title>Unique genomic features of the anaerobic methanotrophic archaea.</title>
        <authorList>
            <person name="Chadwick G.L."/>
            <person name="Skennerton C.T."/>
            <person name="Laso-Perez R."/>
            <person name="Leu A.O."/>
            <person name="Speth D.R."/>
            <person name="Yu H."/>
            <person name="Morgan-Lang C."/>
            <person name="Hatzenpichler R."/>
            <person name="Goudeau D."/>
            <person name="Malmstrom R."/>
            <person name="Brazelton W.J."/>
            <person name="Woyke T."/>
            <person name="Hallam S.J."/>
            <person name="Tyson G.W."/>
            <person name="Wegener G."/>
            <person name="Boetius A."/>
            <person name="Orphan V."/>
        </authorList>
    </citation>
    <scope>NUCLEOTIDE SEQUENCE</scope>
</reference>
<evidence type="ECO:0000313" key="1">
    <source>
        <dbReference type="EMBL" id="QNO46335.1"/>
    </source>
</evidence>
<sequence length="56" mass="6148">MEESGEDRGVFMLISQRVLCGVQENTGECRGSTPGQVVSGAHPLAYCRMVVYVIMR</sequence>
<protein>
    <submittedName>
        <fullName evidence="1">Uncharacterized protein</fullName>
    </submittedName>
</protein>